<proteinExistence type="predicted"/>
<accession>X0UYI0</accession>
<sequence length="244" mass="27418">QTIRDKRISTGIEGLDSLLLGGFPQGSVTLVSGTPGTGKTIVCFQYIDAGLKKGEKCLYLTSDERVNNLIYQAKEVGFNFQSFIDNGQLKFLYLDLERRDVHKEMDDEIRTGEYTRVVLDSLTPLSEVPVWLVNKGNEIIPSDLPSDRSTFPINSIQATRTHIHRIMSILEEDDCTTLVTSEIPEGSRCLSRDSISEFLVDGILLLDLDSTMDRRKLTIRKMRGTKHTLKPQDISINEGGIRLI</sequence>
<dbReference type="InterPro" id="IPR027417">
    <property type="entry name" value="P-loop_NTPase"/>
</dbReference>
<dbReference type="Gene3D" id="3.40.50.300">
    <property type="entry name" value="P-loop containing nucleotide triphosphate hydrolases"/>
    <property type="match status" value="1"/>
</dbReference>
<reference evidence="4" key="1">
    <citation type="journal article" date="2014" name="Front. Microbiol.">
        <title>High frequency of phylogenetically diverse reductive dehalogenase-homologous genes in deep subseafloor sedimentary metagenomes.</title>
        <authorList>
            <person name="Kawai M."/>
            <person name="Futagami T."/>
            <person name="Toyoda A."/>
            <person name="Takaki Y."/>
            <person name="Nishi S."/>
            <person name="Hori S."/>
            <person name="Arai W."/>
            <person name="Tsubouchi T."/>
            <person name="Morono Y."/>
            <person name="Uchiyama I."/>
            <person name="Ito T."/>
            <person name="Fujiyama A."/>
            <person name="Inagaki F."/>
            <person name="Takami H."/>
        </authorList>
    </citation>
    <scope>NUCLEOTIDE SEQUENCE</scope>
    <source>
        <strain evidence="4">Expedition CK06-06</strain>
    </source>
</reference>
<dbReference type="GO" id="GO:0005524">
    <property type="term" value="F:ATP binding"/>
    <property type="evidence" value="ECO:0007669"/>
    <property type="project" value="UniProtKB-KW"/>
</dbReference>
<comment type="caution">
    <text evidence="4">The sequence shown here is derived from an EMBL/GenBank/DDBJ whole genome shotgun (WGS) entry which is preliminary data.</text>
</comment>
<keyword evidence="2" id="KW-0067">ATP-binding</keyword>
<evidence type="ECO:0000256" key="1">
    <source>
        <dbReference type="ARBA" id="ARBA00022741"/>
    </source>
</evidence>
<dbReference type="AlphaFoldDB" id="X0UYI0"/>
<gene>
    <name evidence="4" type="ORF">S01H1_41049</name>
</gene>
<evidence type="ECO:0000259" key="3">
    <source>
        <dbReference type="PROSITE" id="PS51146"/>
    </source>
</evidence>
<evidence type="ECO:0000256" key="2">
    <source>
        <dbReference type="ARBA" id="ARBA00022840"/>
    </source>
</evidence>
<dbReference type="InterPro" id="IPR014774">
    <property type="entry name" value="KaiC-like_dom"/>
</dbReference>
<dbReference type="EMBL" id="BARS01026017">
    <property type="protein sequence ID" value="GAG10870.1"/>
    <property type="molecule type" value="Genomic_DNA"/>
</dbReference>
<dbReference type="PRINTS" id="PR01874">
    <property type="entry name" value="DNAREPAIRADA"/>
</dbReference>
<dbReference type="InterPro" id="IPR010624">
    <property type="entry name" value="KaiC_dom"/>
</dbReference>
<feature type="domain" description="KaiC" evidence="3">
    <location>
        <begin position="6"/>
        <end position="244"/>
    </location>
</feature>
<protein>
    <recommendedName>
        <fullName evidence="3">KaiC domain-containing protein</fullName>
    </recommendedName>
</protein>
<organism evidence="4">
    <name type="scientific">marine sediment metagenome</name>
    <dbReference type="NCBI Taxonomy" id="412755"/>
    <lineage>
        <taxon>unclassified sequences</taxon>
        <taxon>metagenomes</taxon>
        <taxon>ecological metagenomes</taxon>
    </lineage>
</organism>
<name>X0UYI0_9ZZZZ</name>
<feature type="non-terminal residue" evidence="4">
    <location>
        <position position="1"/>
    </location>
</feature>
<dbReference type="Pfam" id="PF06745">
    <property type="entry name" value="ATPase"/>
    <property type="match status" value="2"/>
</dbReference>
<dbReference type="PANTHER" id="PTHR43637">
    <property type="entry name" value="UPF0273 PROTEIN TM_0370"/>
    <property type="match status" value="1"/>
</dbReference>
<evidence type="ECO:0000313" key="4">
    <source>
        <dbReference type="EMBL" id="GAG10870.1"/>
    </source>
</evidence>
<dbReference type="SUPFAM" id="SSF52540">
    <property type="entry name" value="P-loop containing nucleoside triphosphate hydrolases"/>
    <property type="match status" value="1"/>
</dbReference>
<dbReference type="PROSITE" id="PS51146">
    <property type="entry name" value="KAIC"/>
    <property type="match status" value="1"/>
</dbReference>
<keyword evidence="1" id="KW-0547">Nucleotide-binding</keyword>